<comment type="caution">
    <text evidence="4">The sequence shown here is derived from an EMBL/GenBank/DDBJ whole genome shotgun (WGS) entry which is preliminary data.</text>
</comment>
<dbReference type="Pfam" id="PF00106">
    <property type="entry name" value="adh_short"/>
    <property type="match status" value="1"/>
</dbReference>
<sequence>MLFVAEWRFLRRDDGDPDPEGDPEPERDGVWKEDEEPQSCILDSRTPGVVAVTELSLPWEEVSSEDVPVAAEAEIPFVCPDAVPAPPEQVSVADVSAEPERARSAASRSRLLSRGSLQVVPAAVQTGKAGPQLCDPWLASARLAPGVTVRCGGGERRGPAPVGHGGDEQGDEALRRAEKDLKPILPYPECRLSEYKESEEELENPPGTRQFAGLPTPRPAMELLGALSPPWWLLLLLPLVLLLWATRRKPWEPHECPTDLTGKTVIVTGANSGIGKCVAMELARRNARTILACRSRERGQAAVEEIRAATGNPAVLLRLLDTGSLASVRAFASAVLRQEPRLDVLVNNAGVTGLPFAITSEGLEQTFATNYLGPFLLTNLLLDLLKASAPSRVVNVSSFRHSAGTADSGYLTGQRRPGGHAAAYNSTKLMNVLFTAELARRLQGTGVTANAVSPGVVSTGIMRHFGWAMRALFVLLRPFMKSAEQGAASSIFCAVSEEAAGITGKYFDSSCRLALPSAAARDAALARKLWEASERLTGLTERD</sequence>
<gene>
    <name evidence="4" type="primary">RDH12</name>
    <name evidence="4" type="ORF">RLOC_00006902</name>
</gene>
<dbReference type="AlphaFoldDB" id="A0A218UTT7"/>
<evidence type="ECO:0000256" key="2">
    <source>
        <dbReference type="ARBA" id="ARBA00023002"/>
    </source>
</evidence>
<proteinExistence type="inferred from homology"/>
<dbReference type="CDD" id="cd05327">
    <property type="entry name" value="retinol-DH_like_SDR_c_like"/>
    <property type="match status" value="1"/>
</dbReference>
<dbReference type="Proteomes" id="UP000197619">
    <property type="component" value="Unassembled WGS sequence"/>
</dbReference>
<accession>A0A218UTT7</accession>
<reference evidence="4 5" key="1">
    <citation type="submission" date="2017-05" db="EMBL/GenBank/DDBJ databases">
        <title>Genome of assembly of the Bengalese finch, Lonchura striata domestica.</title>
        <authorList>
            <person name="Colquitt B.M."/>
            <person name="Brainard M.S."/>
        </authorList>
    </citation>
    <scope>NUCLEOTIDE SEQUENCE [LARGE SCALE GENOMIC DNA]</scope>
    <source>
        <strain evidence="4">White83orange57</strain>
    </source>
</reference>
<dbReference type="STRING" id="299123.ENSLSDP00000018436"/>
<dbReference type="Gene3D" id="3.40.50.720">
    <property type="entry name" value="NAD(P)-binding Rossmann-like Domain"/>
    <property type="match status" value="1"/>
</dbReference>
<dbReference type="GO" id="GO:0016491">
    <property type="term" value="F:oxidoreductase activity"/>
    <property type="evidence" value="ECO:0007669"/>
    <property type="project" value="UniProtKB-KW"/>
</dbReference>
<name>A0A218UTT7_9PASE</name>
<dbReference type="PANTHER" id="PTHR43157:SF30">
    <property type="entry name" value="RETINOL DEHYDROGENASE 11-LIKE"/>
    <property type="match status" value="1"/>
</dbReference>
<keyword evidence="2" id="KW-0560">Oxidoreductase</keyword>
<dbReference type="Pfam" id="PF15479">
    <property type="entry name" value="DUF4639"/>
    <property type="match status" value="1"/>
</dbReference>
<organism evidence="4 5">
    <name type="scientific">Lonchura striata</name>
    <name type="common">white-rumped munia</name>
    <dbReference type="NCBI Taxonomy" id="40157"/>
    <lineage>
        <taxon>Eukaryota</taxon>
        <taxon>Metazoa</taxon>
        <taxon>Chordata</taxon>
        <taxon>Craniata</taxon>
        <taxon>Vertebrata</taxon>
        <taxon>Euteleostomi</taxon>
        <taxon>Archelosauria</taxon>
        <taxon>Archosauria</taxon>
        <taxon>Dinosauria</taxon>
        <taxon>Saurischia</taxon>
        <taxon>Theropoda</taxon>
        <taxon>Coelurosauria</taxon>
        <taxon>Aves</taxon>
        <taxon>Neognathae</taxon>
        <taxon>Neoaves</taxon>
        <taxon>Telluraves</taxon>
        <taxon>Australaves</taxon>
        <taxon>Passeriformes</taxon>
        <taxon>Passeroidea</taxon>
        <taxon>Estrildidae</taxon>
        <taxon>Estrildinae</taxon>
        <taxon>Lonchura</taxon>
    </lineage>
</organism>
<dbReference type="PRINTS" id="PR00080">
    <property type="entry name" value="SDRFAMILY"/>
</dbReference>
<dbReference type="SUPFAM" id="SSF51735">
    <property type="entry name" value="NAD(P)-binding Rossmann-fold domains"/>
    <property type="match status" value="1"/>
</dbReference>
<dbReference type="InterPro" id="IPR002347">
    <property type="entry name" value="SDR_fam"/>
</dbReference>
<feature type="region of interest" description="Disordered" evidence="3">
    <location>
        <begin position="10"/>
        <end position="42"/>
    </location>
</feature>
<dbReference type="PANTHER" id="PTHR43157">
    <property type="entry name" value="PHOSPHATIDYLINOSITOL-GLYCAN BIOSYNTHESIS CLASS F PROTEIN-RELATED"/>
    <property type="match status" value="1"/>
</dbReference>
<dbReference type="InterPro" id="IPR028042">
    <property type="entry name" value="DUF4639"/>
</dbReference>
<comment type="similarity">
    <text evidence="1">Belongs to the short-chain dehydrogenases/reductases (SDR) family.</text>
</comment>
<dbReference type="InterPro" id="IPR036291">
    <property type="entry name" value="NAD(P)-bd_dom_sf"/>
</dbReference>
<protein>
    <submittedName>
        <fullName evidence="4">Retinol dehydrogenase 12</fullName>
    </submittedName>
</protein>
<evidence type="ECO:0000256" key="1">
    <source>
        <dbReference type="ARBA" id="ARBA00006484"/>
    </source>
</evidence>
<dbReference type="PRINTS" id="PR00081">
    <property type="entry name" value="GDHRDH"/>
</dbReference>
<evidence type="ECO:0000313" key="5">
    <source>
        <dbReference type="Proteomes" id="UP000197619"/>
    </source>
</evidence>
<dbReference type="EMBL" id="MUZQ01000149">
    <property type="protein sequence ID" value="OWK56772.1"/>
    <property type="molecule type" value="Genomic_DNA"/>
</dbReference>
<keyword evidence="5" id="KW-1185">Reference proteome</keyword>
<evidence type="ECO:0000313" key="4">
    <source>
        <dbReference type="EMBL" id="OWK56772.1"/>
    </source>
</evidence>
<evidence type="ECO:0000256" key="3">
    <source>
        <dbReference type="SAM" id="MobiDB-lite"/>
    </source>
</evidence>